<dbReference type="SUPFAM" id="SSF52518">
    <property type="entry name" value="Thiamin diphosphate-binding fold (THDP-binding)"/>
    <property type="match status" value="1"/>
</dbReference>
<gene>
    <name evidence="5" type="ORF">DWG24_08135</name>
</gene>
<dbReference type="Gene3D" id="3.40.50.970">
    <property type="match status" value="1"/>
</dbReference>
<organism evidence="5 6">
    <name type="scientific">Dickeya zeae</name>
    <dbReference type="NCBI Taxonomy" id="204042"/>
    <lineage>
        <taxon>Bacteria</taxon>
        <taxon>Pseudomonadati</taxon>
        <taxon>Pseudomonadota</taxon>
        <taxon>Gammaproteobacteria</taxon>
        <taxon>Enterobacterales</taxon>
        <taxon>Pectobacteriaceae</taxon>
        <taxon>Dickeya</taxon>
    </lineage>
</organism>
<dbReference type="InterPro" id="IPR051157">
    <property type="entry name" value="PDH/Transketolase"/>
</dbReference>
<dbReference type="SMART" id="SM00861">
    <property type="entry name" value="Transket_pyr"/>
    <property type="match status" value="1"/>
</dbReference>
<proteinExistence type="inferred from homology"/>
<evidence type="ECO:0000313" key="6">
    <source>
        <dbReference type="Proteomes" id="UP000500801"/>
    </source>
</evidence>
<sequence>MFNINPATVRTWSMLGTRGTFGISLLTIAEHYPDIVALSADLGITSGLERFATNYPSRFYNVGIAEQNMIGVAAGLAAGGHIPFATSFANFIALRACEQVRHNMGYMNENVKLVGLASGFAMGTFGSTHHGIEDIAALRAIHNLTILSPADCVESAKMTLAAVEHDGPVYIRLTGTMRTPVVYKEDYSLNIGKSIELREGDDVCIVATGSMVFHALKAAELLSEQGVECSVINMHTIKPLDTLALEANLGKKLLVTVEEHSVIGGLGGAVAEFLADKVSRPRQLIIGIPSGYPHAGDYSYLLSISGLTASDIVAKIKKAISD</sequence>
<keyword evidence="3" id="KW-0786">Thiamine pyrophosphate</keyword>
<evidence type="ECO:0000313" key="5">
    <source>
        <dbReference type="EMBL" id="QIZ50743.1"/>
    </source>
</evidence>
<feature type="domain" description="Transketolase-like pyrimidine-binding" evidence="4">
    <location>
        <begin position="15"/>
        <end position="181"/>
    </location>
</feature>
<dbReference type="Pfam" id="PF02779">
    <property type="entry name" value="Transket_pyr"/>
    <property type="match status" value="1"/>
</dbReference>
<evidence type="ECO:0000256" key="2">
    <source>
        <dbReference type="ARBA" id="ARBA00007131"/>
    </source>
</evidence>
<dbReference type="InterPro" id="IPR009014">
    <property type="entry name" value="Transketo_C/PFOR_II"/>
</dbReference>
<dbReference type="PANTHER" id="PTHR43825">
    <property type="entry name" value="PYRUVATE DEHYDROGENASE E1 COMPONENT"/>
    <property type="match status" value="1"/>
</dbReference>
<dbReference type="CDD" id="cd07033">
    <property type="entry name" value="TPP_PYR_DXS_TK_like"/>
    <property type="match status" value="1"/>
</dbReference>
<dbReference type="InterPro" id="IPR005475">
    <property type="entry name" value="Transketolase-like_Pyr-bd"/>
</dbReference>
<evidence type="ECO:0000256" key="1">
    <source>
        <dbReference type="ARBA" id="ARBA00001964"/>
    </source>
</evidence>
<dbReference type="Pfam" id="PF02780">
    <property type="entry name" value="Transketolase_C"/>
    <property type="match status" value="1"/>
</dbReference>
<dbReference type="FunFam" id="3.40.50.970:FF:000129">
    <property type="entry name" value="Transketolase"/>
    <property type="match status" value="1"/>
</dbReference>
<accession>A0AAE6YZ81</accession>
<dbReference type="AlphaFoldDB" id="A0AAE6YZ81"/>
<dbReference type="InterPro" id="IPR029061">
    <property type="entry name" value="THDP-binding"/>
</dbReference>
<comment type="cofactor">
    <cofactor evidence="1">
        <name>thiamine diphosphate</name>
        <dbReference type="ChEBI" id="CHEBI:58937"/>
    </cofactor>
</comment>
<evidence type="ECO:0000256" key="3">
    <source>
        <dbReference type="ARBA" id="ARBA00023052"/>
    </source>
</evidence>
<dbReference type="SUPFAM" id="SSF52922">
    <property type="entry name" value="TK C-terminal domain-like"/>
    <property type="match status" value="1"/>
</dbReference>
<dbReference type="PANTHER" id="PTHR43825:SF1">
    <property type="entry name" value="TRANSKETOLASE-LIKE PYRIMIDINE-BINDING DOMAIN-CONTAINING PROTEIN"/>
    <property type="match status" value="1"/>
</dbReference>
<comment type="similarity">
    <text evidence="2">Belongs to the transketolase family.</text>
</comment>
<dbReference type="EMBL" id="CP033622">
    <property type="protein sequence ID" value="QIZ50743.1"/>
    <property type="molecule type" value="Genomic_DNA"/>
</dbReference>
<dbReference type="RefSeq" id="WP_102801983.1">
    <property type="nucleotide sequence ID" value="NZ_CP025799.1"/>
</dbReference>
<protein>
    <submittedName>
        <fullName evidence="5">Transketolase</fullName>
    </submittedName>
</protein>
<name>A0AAE6YZ81_9GAMM</name>
<reference evidence="5 6" key="1">
    <citation type="submission" date="2018-11" db="EMBL/GenBank/DDBJ databases">
        <title>Complete genome sequence of Dickeya zeae strain CE1 infecting Canna edulis Ker-Gawl. in China.</title>
        <authorList>
            <person name="Zhang J."/>
            <person name="Lin B."/>
            <person name="Shen H."/>
            <person name="Jiang S."/>
            <person name="Pu X."/>
            <person name="Sun D."/>
        </authorList>
    </citation>
    <scope>NUCLEOTIDE SEQUENCE [LARGE SCALE GENOMIC DNA]</scope>
    <source>
        <strain evidence="5 6">CE1</strain>
    </source>
</reference>
<dbReference type="Proteomes" id="UP000500801">
    <property type="component" value="Chromosome"/>
</dbReference>
<dbReference type="GeneID" id="60868883"/>
<dbReference type="Gene3D" id="3.40.50.920">
    <property type="match status" value="1"/>
</dbReference>
<dbReference type="InterPro" id="IPR033248">
    <property type="entry name" value="Transketolase_C"/>
</dbReference>
<evidence type="ECO:0000259" key="4">
    <source>
        <dbReference type="SMART" id="SM00861"/>
    </source>
</evidence>